<keyword evidence="1" id="KW-1133">Transmembrane helix</keyword>
<sequence>MNTLYAFVVGPLAWIAWGVFIFGSLYKMVSMYQLAKEKDASSLHYMSFKYGMRSILHWLNPVGTLGWQSSPYTAMVTFVFHICLVIVPLFLLGHVVLWDQFFGITWPTLPDTVADIMSIVFVACCIYFGLRRFLQPDVRFLTTGKDWVALAIPSLTFLFGVLAYHQIGNDKVMLVLHILCGEIMLISIPFSRLSHMLFGFFTRAYMGSEFGGVRRTKDW</sequence>
<feature type="transmembrane region" description="Helical" evidence="1">
    <location>
        <begin position="74"/>
        <end position="96"/>
    </location>
</feature>
<evidence type="ECO:0000313" key="2">
    <source>
        <dbReference type="EMBL" id="SDL48145.1"/>
    </source>
</evidence>
<accession>A0A1G9KFI3</accession>
<evidence type="ECO:0008006" key="4">
    <source>
        <dbReference type="Google" id="ProtNLM"/>
    </source>
</evidence>
<reference evidence="3" key="1">
    <citation type="submission" date="2016-10" db="EMBL/GenBank/DDBJ databases">
        <authorList>
            <person name="Varghese N."/>
            <person name="Submissions S."/>
        </authorList>
    </citation>
    <scope>NUCLEOTIDE SEQUENCE [LARGE SCALE GENOMIC DNA]</scope>
    <source>
        <strain evidence="3">DSM 16995</strain>
    </source>
</reference>
<keyword evidence="1" id="KW-0812">Transmembrane</keyword>
<dbReference type="NCBIfam" id="NF045723">
    <property type="entry name" value="memb_anch_TmcC"/>
    <property type="match status" value="1"/>
</dbReference>
<proteinExistence type="predicted"/>
<keyword evidence="1" id="KW-0472">Membrane</keyword>
<dbReference type="RefSeq" id="WP_092162619.1">
    <property type="nucleotide sequence ID" value="NZ_FNGA01000005.1"/>
</dbReference>
<dbReference type="STRING" id="246191.SAMN05660337_3052"/>
<feature type="transmembrane region" description="Helical" evidence="1">
    <location>
        <begin position="173"/>
        <end position="193"/>
    </location>
</feature>
<dbReference type="OrthoDB" id="5450521at2"/>
<dbReference type="EMBL" id="FNGA01000005">
    <property type="protein sequence ID" value="SDL48145.1"/>
    <property type="molecule type" value="Genomic_DNA"/>
</dbReference>
<dbReference type="InterPro" id="IPR036197">
    <property type="entry name" value="NarG-like_sf"/>
</dbReference>
<feature type="transmembrane region" description="Helical" evidence="1">
    <location>
        <begin position="6"/>
        <end position="26"/>
    </location>
</feature>
<dbReference type="Proteomes" id="UP000199053">
    <property type="component" value="Unassembled WGS sequence"/>
</dbReference>
<feature type="transmembrane region" description="Helical" evidence="1">
    <location>
        <begin position="146"/>
        <end position="167"/>
    </location>
</feature>
<name>A0A1G9KFI3_9BACT</name>
<protein>
    <recommendedName>
        <fullName evidence="4">Nitrate reductase gamma subunit</fullName>
    </recommendedName>
</protein>
<dbReference type="SUPFAM" id="SSF103501">
    <property type="entry name" value="Respiratory nitrate reductase 1 gamma chain"/>
    <property type="match status" value="1"/>
</dbReference>
<gene>
    <name evidence="2" type="ORF">SAMN05660337_3052</name>
</gene>
<keyword evidence="3" id="KW-1185">Reference proteome</keyword>
<dbReference type="AlphaFoldDB" id="A0A1G9KFI3"/>
<dbReference type="Gene3D" id="1.20.950.20">
    <property type="entry name" value="Transmembrane di-heme cytochromes, Chain C"/>
    <property type="match status" value="1"/>
</dbReference>
<evidence type="ECO:0000256" key="1">
    <source>
        <dbReference type="SAM" id="Phobius"/>
    </source>
</evidence>
<organism evidence="2 3">
    <name type="scientific">Maridesulfovibrio ferrireducens</name>
    <dbReference type="NCBI Taxonomy" id="246191"/>
    <lineage>
        <taxon>Bacteria</taxon>
        <taxon>Pseudomonadati</taxon>
        <taxon>Thermodesulfobacteriota</taxon>
        <taxon>Desulfovibrionia</taxon>
        <taxon>Desulfovibrionales</taxon>
        <taxon>Desulfovibrionaceae</taxon>
        <taxon>Maridesulfovibrio</taxon>
    </lineage>
</organism>
<evidence type="ECO:0000313" key="3">
    <source>
        <dbReference type="Proteomes" id="UP000199053"/>
    </source>
</evidence>
<feature type="transmembrane region" description="Helical" evidence="1">
    <location>
        <begin position="116"/>
        <end position="134"/>
    </location>
</feature>